<keyword evidence="4" id="KW-1185">Reference proteome</keyword>
<dbReference type="RefSeq" id="WP_250872223.1">
    <property type="nucleotide sequence ID" value="NZ_JALXFV010000002.1"/>
</dbReference>
<dbReference type="EMBL" id="JBHUDC010000002">
    <property type="protein sequence ID" value="MFD1512236.1"/>
    <property type="molecule type" value="Genomic_DNA"/>
</dbReference>
<dbReference type="InterPro" id="IPR055685">
    <property type="entry name" value="DUF7261"/>
</dbReference>
<gene>
    <name evidence="3" type="ORF">ACFSBT_02945</name>
</gene>
<proteinExistence type="predicted"/>
<feature type="transmembrane region" description="Helical" evidence="2">
    <location>
        <begin position="12"/>
        <end position="34"/>
    </location>
</feature>
<comment type="caution">
    <text evidence="3">The sequence shown here is derived from an EMBL/GenBank/DDBJ whole genome shotgun (WGS) entry which is preliminary data.</text>
</comment>
<evidence type="ECO:0000256" key="2">
    <source>
        <dbReference type="SAM" id="Phobius"/>
    </source>
</evidence>
<organism evidence="3 4">
    <name type="scientific">Halomarina rubra</name>
    <dbReference type="NCBI Taxonomy" id="2071873"/>
    <lineage>
        <taxon>Archaea</taxon>
        <taxon>Methanobacteriati</taxon>
        <taxon>Methanobacteriota</taxon>
        <taxon>Stenosarchaea group</taxon>
        <taxon>Halobacteria</taxon>
        <taxon>Halobacteriales</taxon>
        <taxon>Natronomonadaceae</taxon>
        <taxon>Halomarina</taxon>
    </lineage>
</organism>
<evidence type="ECO:0000256" key="1">
    <source>
        <dbReference type="SAM" id="MobiDB-lite"/>
    </source>
</evidence>
<sequence length="303" mass="31769">MAAVRERGQLILVGGLSLAVVLVAIALVMNAAIYTESLASRDDAGELGKPASIESDLSAAVESMMLNDFSESEISDGVGEFSSSSAYFAAQDGAITSASVQSTNAGTLVTDSSGSFVSADGDASWTVVDSKPVRSFEMTVNEDSLGSAFEMEVTSPGGDPWTIDFSASGDTLTMTFDDTETTVTCSTTPDSEEDAKISFSSGRLGGSQCVPMKRLFSGESVYKIRFVGGDAAAGTYSLVVDEDVTTMEDYDDDGDDTETDYGSDSGDPTVAEELYSVELLLEYDSPEIQYETTVVVAPGENDD</sequence>
<dbReference type="Proteomes" id="UP001597187">
    <property type="component" value="Unassembled WGS sequence"/>
</dbReference>
<protein>
    <recommendedName>
        <fullName evidence="5">Flagellin</fullName>
    </recommendedName>
</protein>
<keyword evidence="2" id="KW-0812">Transmembrane</keyword>
<name>A0ABD6ASC7_9EURY</name>
<evidence type="ECO:0000313" key="4">
    <source>
        <dbReference type="Proteomes" id="UP001597187"/>
    </source>
</evidence>
<keyword evidence="2" id="KW-1133">Transmembrane helix</keyword>
<evidence type="ECO:0008006" key="5">
    <source>
        <dbReference type="Google" id="ProtNLM"/>
    </source>
</evidence>
<feature type="region of interest" description="Disordered" evidence="1">
    <location>
        <begin position="247"/>
        <end position="269"/>
    </location>
</feature>
<dbReference type="Pfam" id="PF23922">
    <property type="entry name" value="DUF7261"/>
    <property type="match status" value="1"/>
</dbReference>
<reference evidence="3 4" key="1">
    <citation type="journal article" date="2019" name="Int. J. Syst. Evol. Microbiol.">
        <title>The Global Catalogue of Microorganisms (GCM) 10K type strain sequencing project: providing services to taxonomists for standard genome sequencing and annotation.</title>
        <authorList>
            <consortium name="The Broad Institute Genomics Platform"/>
            <consortium name="The Broad Institute Genome Sequencing Center for Infectious Disease"/>
            <person name="Wu L."/>
            <person name="Ma J."/>
        </authorList>
    </citation>
    <scope>NUCLEOTIDE SEQUENCE [LARGE SCALE GENOMIC DNA]</scope>
    <source>
        <strain evidence="3 4">CGMCC 1.12563</strain>
    </source>
</reference>
<keyword evidence="2" id="KW-0472">Membrane</keyword>
<evidence type="ECO:0000313" key="3">
    <source>
        <dbReference type="EMBL" id="MFD1512236.1"/>
    </source>
</evidence>
<feature type="compositionally biased region" description="Acidic residues" evidence="1">
    <location>
        <begin position="247"/>
        <end position="261"/>
    </location>
</feature>
<dbReference type="AlphaFoldDB" id="A0ABD6ASC7"/>
<accession>A0ABD6ASC7</accession>